<evidence type="ECO:0000313" key="3">
    <source>
        <dbReference type="Proteomes" id="UP000298781"/>
    </source>
</evidence>
<dbReference type="OrthoDB" id="9814495at2"/>
<gene>
    <name evidence="2" type="ORF">E8M01_12410</name>
</gene>
<dbReference type="GO" id="GO:0006355">
    <property type="term" value="P:regulation of DNA-templated transcription"/>
    <property type="evidence" value="ECO:0007669"/>
    <property type="project" value="InterPro"/>
</dbReference>
<dbReference type="PANTHER" id="PTHR45566">
    <property type="entry name" value="HTH-TYPE TRANSCRIPTIONAL REGULATOR YHJB-RELATED"/>
    <property type="match status" value="1"/>
</dbReference>
<keyword evidence="3" id="KW-1185">Reference proteome</keyword>
<dbReference type="AlphaFoldDB" id="A0A4D7BA55"/>
<sequence>MTNLAQSAPRDTLTFAVHHPFPIVAETLDALVRANQPGATAVDYAKADLVIATLETLNGLELTPGTRVAVLVDHADRRPVQDARGRGAIAALPLDLPADHLRAALGAVLAGRNWWPVVANVDPEGQAPASRRLDALSGQQFKVLDLMSRGRLNKQIAYDLGISEGTVKSHVSSILRKLGVERRTQAIATFITTGDMSRGMVRTTIGPVAAHLSRATHAAR</sequence>
<protein>
    <submittedName>
        <fullName evidence="2">Response regulator transcription factor</fullName>
    </submittedName>
</protein>
<dbReference type="SUPFAM" id="SSF52172">
    <property type="entry name" value="CheY-like"/>
    <property type="match status" value="1"/>
</dbReference>
<dbReference type="EMBL" id="CP039690">
    <property type="protein sequence ID" value="QCI64957.1"/>
    <property type="molecule type" value="Genomic_DNA"/>
</dbReference>
<dbReference type="Proteomes" id="UP000298781">
    <property type="component" value="Chromosome"/>
</dbReference>
<dbReference type="InterPro" id="IPR000792">
    <property type="entry name" value="Tscrpt_reg_LuxR_C"/>
</dbReference>
<dbReference type="Pfam" id="PF00196">
    <property type="entry name" value="GerE"/>
    <property type="match status" value="1"/>
</dbReference>
<evidence type="ECO:0000313" key="2">
    <source>
        <dbReference type="EMBL" id="QCI64957.1"/>
    </source>
</evidence>
<dbReference type="KEGG" id="pstg:E8M01_12410"/>
<dbReference type="PROSITE" id="PS50043">
    <property type="entry name" value="HTH_LUXR_2"/>
    <property type="match status" value="1"/>
</dbReference>
<dbReference type="CDD" id="cd06170">
    <property type="entry name" value="LuxR_C_like"/>
    <property type="match status" value="1"/>
</dbReference>
<evidence type="ECO:0000259" key="1">
    <source>
        <dbReference type="PROSITE" id="PS50043"/>
    </source>
</evidence>
<dbReference type="InterPro" id="IPR011006">
    <property type="entry name" value="CheY-like_superfamily"/>
</dbReference>
<organism evidence="2 3">
    <name type="scientific">Phreatobacter stygius</name>
    <dbReference type="NCBI Taxonomy" id="1940610"/>
    <lineage>
        <taxon>Bacteria</taxon>
        <taxon>Pseudomonadati</taxon>
        <taxon>Pseudomonadota</taxon>
        <taxon>Alphaproteobacteria</taxon>
        <taxon>Hyphomicrobiales</taxon>
        <taxon>Phreatobacteraceae</taxon>
        <taxon>Phreatobacter</taxon>
    </lineage>
</organism>
<feature type="domain" description="HTH luxR-type" evidence="1">
    <location>
        <begin position="129"/>
        <end position="194"/>
    </location>
</feature>
<dbReference type="PROSITE" id="PS00622">
    <property type="entry name" value="HTH_LUXR_1"/>
    <property type="match status" value="1"/>
</dbReference>
<dbReference type="Gene3D" id="3.40.50.2300">
    <property type="match status" value="1"/>
</dbReference>
<dbReference type="SUPFAM" id="SSF46894">
    <property type="entry name" value="C-terminal effector domain of the bipartite response regulators"/>
    <property type="match status" value="1"/>
</dbReference>
<dbReference type="RefSeq" id="WP_136960408.1">
    <property type="nucleotide sequence ID" value="NZ_CP039690.1"/>
</dbReference>
<dbReference type="PRINTS" id="PR00038">
    <property type="entry name" value="HTHLUXR"/>
</dbReference>
<reference evidence="2 3" key="1">
    <citation type="submission" date="2019-04" db="EMBL/GenBank/DDBJ databases">
        <title>Phreatobacter aquaticus sp. nov.</title>
        <authorList>
            <person name="Choi A."/>
        </authorList>
    </citation>
    <scope>NUCLEOTIDE SEQUENCE [LARGE SCALE GENOMIC DNA]</scope>
    <source>
        <strain evidence="2 3">KCTC 52518</strain>
    </source>
</reference>
<dbReference type="InterPro" id="IPR051015">
    <property type="entry name" value="EvgA-like"/>
</dbReference>
<dbReference type="GO" id="GO:0003677">
    <property type="term" value="F:DNA binding"/>
    <property type="evidence" value="ECO:0007669"/>
    <property type="project" value="InterPro"/>
</dbReference>
<accession>A0A4D7BA55</accession>
<name>A0A4D7BA55_9HYPH</name>
<dbReference type="InterPro" id="IPR016032">
    <property type="entry name" value="Sig_transdc_resp-reg_C-effctor"/>
</dbReference>
<dbReference type="SMART" id="SM00421">
    <property type="entry name" value="HTH_LUXR"/>
    <property type="match status" value="1"/>
</dbReference>
<dbReference type="PANTHER" id="PTHR45566:SF1">
    <property type="entry name" value="HTH-TYPE TRANSCRIPTIONAL REGULATOR YHJB-RELATED"/>
    <property type="match status" value="1"/>
</dbReference>
<proteinExistence type="predicted"/>